<evidence type="ECO:0000313" key="2">
    <source>
        <dbReference type="Proteomes" id="UP000062260"/>
    </source>
</evidence>
<dbReference type="Proteomes" id="UP000062260">
    <property type="component" value="Chromosome"/>
</dbReference>
<dbReference type="EMBL" id="CP014163">
    <property type="protein sequence ID" value="AMB99924.1"/>
    <property type="molecule type" value="Genomic_DNA"/>
</dbReference>
<reference evidence="2" key="2">
    <citation type="submission" date="2016-01" db="EMBL/GenBank/DDBJ databases">
        <title>Six Aerococcus type strain genome sequencing and assembly using PacBio and Illumina Hiseq.</title>
        <authorList>
            <person name="Carkaci D."/>
            <person name="Dargis R."/>
            <person name="Nielsen X.C."/>
            <person name="Skovgaard O."/>
            <person name="Fuursted K."/>
            <person name="Christensen J.J."/>
        </authorList>
    </citation>
    <scope>NUCLEOTIDE SEQUENCE [LARGE SCALE GENOMIC DNA]</scope>
    <source>
        <strain evidence="2">CCUG42038B</strain>
    </source>
</reference>
<name>A0A120IB24_9LACT</name>
<reference evidence="1 2" key="1">
    <citation type="journal article" date="2016" name="Genome Announc.">
        <title>Complete Genome Sequences of Aerococcus christensenii CCUG 28831T, Aerococcus sanguinicola CCUG 43001T, Aerococcus urinae CCUG 36881T, Aerococcus urinaeequi CCUG 28094T, Aerococcus urinaehominis CCUG 42038 BT, and Aerococcus viridans CCUG 4311T.</title>
        <authorList>
            <person name="Carkaci D."/>
            <person name="Dargis R."/>
            <person name="Nielsen X.C."/>
            <person name="Skovgaard O."/>
            <person name="Fuursted K."/>
            <person name="Christensen J.J."/>
        </authorList>
    </citation>
    <scope>NUCLEOTIDE SEQUENCE [LARGE SCALE GENOMIC DNA]</scope>
    <source>
        <strain evidence="1 2">CCUG42038B</strain>
    </source>
</reference>
<dbReference type="RefSeq" id="WP_067980638.1">
    <property type="nucleotide sequence ID" value="NZ_FNHJ01000016.1"/>
</dbReference>
<sequence length="267" mass="30783">MHTQFSAYAERPYDNDQADLLARLFDQAADIVKLDEESFAQKQGLDPESLRGDLYAIDGLTYTDLQNYLKFHRPDLLADTSPAAWAYHHYRLLSQDLIGYYDNQTMLENYRIWLEQSNLVDIIYQDDSQAQVAHFLSQQLVALGIESQVTGPFDRETDWRKDRRLTRLKDADFVIVLDYLDPNHQLYKQIFDLQAAVDFAPLPMPLLPNWSRLVRHTDIKADPQPEALFGPEKAAFYSNQLAQAGAIHLVTALDHYRYLKGQGLMAD</sequence>
<dbReference type="AlphaFoldDB" id="A0A120IB24"/>
<accession>A0A120IB24</accession>
<organism evidence="1 2">
    <name type="scientific">Aerococcus urinaehominis</name>
    <dbReference type="NCBI Taxonomy" id="128944"/>
    <lineage>
        <taxon>Bacteria</taxon>
        <taxon>Bacillati</taxon>
        <taxon>Bacillota</taxon>
        <taxon>Bacilli</taxon>
        <taxon>Lactobacillales</taxon>
        <taxon>Aerococcaceae</taxon>
        <taxon>Aerococcus</taxon>
    </lineage>
</organism>
<protein>
    <submittedName>
        <fullName evidence="1">Uncharacterized protein</fullName>
    </submittedName>
</protein>
<evidence type="ECO:0000313" key="1">
    <source>
        <dbReference type="EMBL" id="AMB99924.1"/>
    </source>
</evidence>
<dbReference type="KEGG" id="auh:AWM75_08055"/>
<proteinExistence type="predicted"/>
<keyword evidence="2" id="KW-1185">Reference proteome</keyword>
<gene>
    <name evidence="1" type="ORF">AWM75_08055</name>
</gene>